<feature type="binding site" evidence="11">
    <location>
        <position position="551"/>
    </location>
    <ligand>
        <name>Ca(2+)</name>
        <dbReference type="ChEBI" id="CHEBI:29108"/>
    </ligand>
</feature>
<dbReference type="PANTHER" id="PTHR14218">
    <property type="entry name" value="PROTEASE S8 TRIPEPTIDYL PEPTIDASE I CLN2"/>
    <property type="match status" value="1"/>
</dbReference>
<evidence type="ECO:0000313" key="15">
    <source>
        <dbReference type="Proteomes" id="UP000298327"/>
    </source>
</evidence>
<evidence type="ECO:0000256" key="2">
    <source>
        <dbReference type="ARBA" id="ARBA00002451"/>
    </source>
</evidence>
<keyword evidence="10" id="KW-0865">Zymogen</keyword>
<comment type="function">
    <text evidence="2">Secreted tripeptidyl-peptidase which degrades proteins at acidic pHs and is involved in virulence.</text>
</comment>
<keyword evidence="8 11" id="KW-0720">Serine protease</keyword>
<evidence type="ECO:0000256" key="11">
    <source>
        <dbReference type="PROSITE-ProRule" id="PRU01032"/>
    </source>
</evidence>
<evidence type="ECO:0000256" key="7">
    <source>
        <dbReference type="ARBA" id="ARBA00022801"/>
    </source>
</evidence>
<feature type="binding site" evidence="11">
    <location>
        <position position="531"/>
    </location>
    <ligand>
        <name>Ca(2+)</name>
        <dbReference type="ChEBI" id="CHEBI:29108"/>
    </ligand>
</feature>
<evidence type="ECO:0000256" key="5">
    <source>
        <dbReference type="ARBA" id="ARBA00022670"/>
    </source>
</evidence>
<gene>
    <name evidence="14" type="ORF">EVG20_g4128</name>
</gene>
<proteinExistence type="predicted"/>
<comment type="cofactor">
    <cofactor evidence="11">
        <name>Ca(2+)</name>
        <dbReference type="ChEBI" id="CHEBI:29108"/>
    </cofactor>
    <text evidence="11">Binds 1 Ca(2+) ion per subunit.</text>
</comment>
<dbReference type="SMART" id="SM00944">
    <property type="entry name" value="Pro-kuma_activ"/>
    <property type="match status" value="1"/>
</dbReference>
<feature type="active site" description="Charge relay system" evidence="11">
    <location>
        <position position="489"/>
    </location>
</feature>
<dbReference type="EC" id="3.4.14.10" evidence="4"/>
<evidence type="ECO:0000256" key="9">
    <source>
        <dbReference type="ARBA" id="ARBA00022837"/>
    </source>
</evidence>
<dbReference type="InterPro" id="IPR036852">
    <property type="entry name" value="Peptidase_S8/S53_dom_sf"/>
</dbReference>
<dbReference type="GO" id="GO:0006508">
    <property type="term" value="P:proteolysis"/>
    <property type="evidence" value="ECO:0007669"/>
    <property type="project" value="UniProtKB-KW"/>
</dbReference>
<dbReference type="GO" id="GO:0046872">
    <property type="term" value="F:metal ion binding"/>
    <property type="evidence" value="ECO:0007669"/>
    <property type="project" value="UniProtKB-UniRule"/>
</dbReference>
<comment type="caution">
    <text evidence="14">The sequence shown here is derived from an EMBL/GenBank/DDBJ whole genome shotgun (WGS) entry which is preliminary data.</text>
</comment>
<dbReference type="AlphaFoldDB" id="A0A4Y9YWI7"/>
<dbReference type="GO" id="GO:0005576">
    <property type="term" value="C:extracellular region"/>
    <property type="evidence" value="ECO:0007669"/>
    <property type="project" value="UniProtKB-SubCell"/>
</dbReference>
<dbReference type="STRING" id="205917.A0A4Y9YWI7"/>
<dbReference type="OrthoDB" id="409122at2759"/>
<protein>
    <recommendedName>
        <fullName evidence="4">tripeptidyl-peptidase II</fullName>
        <ecNumber evidence="4">3.4.14.10</ecNumber>
    </recommendedName>
</protein>
<dbReference type="Proteomes" id="UP000298327">
    <property type="component" value="Unassembled WGS sequence"/>
</dbReference>
<comment type="subcellular location">
    <subcellularLocation>
        <location evidence="3">Secreted</location>
        <location evidence="3">Extracellular space</location>
    </subcellularLocation>
</comment>
<keyword evidence="9 11" id="KW-0106">Calcium</keyword>
<feature type="chain" id="PRO_5021488326" description="tripeptidyl-peptidase II" evidence="12">
    <location>
        <begin position="18"/>
        <end position="570"/>
    </location>
</feature>
<keyword evidence="5 11" id="KW-0645">Protease</keyword>
<dbReference type="Gene3D" id="3.40.50.200">
    <property type="entry name" value="Peptidase S8/S53 domain"/>
    <property type="match status" value="1"/>
</dbReference>
<evidence type="ECO:0000256" key="10">
    <source>
        <dbReference type="ARBA" id="ARBA00023145"/>
    </source>
</evidence>
<organism evidence="14 15">
    <name type="scientific">Dentipellis fragilis</name>
    <dbReference type="NCBI Taxonomy" id="205917"/>
    <lineage>
        <taxon>Eukaryota</taxon>
        <taxon>Fungi</taxon>
        <taxon>Dikarya</taxon>
        <taxon>Basidiomycota</taxon>
        <taxon>Agaricomycotina</taxon>
        <taxon>Agaricomycetes</taxon>
        <taxon>Russulales</taxon>
        <taxon>Hericiaceae</taxon>
        <taxon>Dentipellis</taxon>
    </lineage>
</organism>
<evidence type="ECO:0000313" key="14">
    <source>
        <dbReference type="EMBL" id="TFY66956.1"/>
    </source>
</evidence>
<reference evidence="14 15" key="1">
    <citation type="submission" date="2019-02" db="EMBL/GenBank/DDBJ databases">
        <title>Genome sequencing of the rare red list fungi Dentipellis fragilis.</title>
        <authorList>
            <person name="Buettner E."/>
            <person name="Kellner H."/>
        </authorList>
    </citation>
    <scope>NUCLEOTIDE SEQUENCE [LARGE SCALE GENOMIC DNA]</scope>
    <source>
        <strain evidence="14 15">DSM 105465</strain>
    </source>
</reference>
<dbReference type="SUPFAM" id="SSF52743">
    <property type="entry name" value="Subtilisin-like"/>
    <property type="match status" value="1"/>
</dbReference>
<dbReference type="EMBL" id="SEOQ01000205">
    <property type="protein sequence ID" value="TFY66956.1"/>
    <property type="molecule type" value="Genomic_DNA"/>
</dbReference>
<sequence length="570" mass="60412">MAKLSFFLVALASMANASPHSTRSMHELHRRDSPPGTFVKTDAAPEDQVFNLHFALAQNDFAALEQKLYAISTPGNVEYGNHLTKDEVEELIAPSPDSVSALDSWLSSLNLTSQAYSPAGDVRSVSLTVKQANQLLDAEYATFVDQKSGVKAVRTLSYSIPVDLKEHIDVVYPTTSFPAPIAGFAKGSTIIRAADSKDVLAAAPQSCATSFTPSCAQELYGIPTTSATESSNHLGVVGLTDEWINNADLQMFLMKYRPDLPPSTSYSVVSISGGVNNQSRAGPEADLDAQYTIGLASGIPVEFITVGQAANDPIDEPFTKLIDGLLNIKNLPSVLSISYALPESFTDFATANYVCNGFAQLGARGISIFVASGDRGVTGEGDPDLCHTFAAMAPSSCPYITSVGGTQDINPEVAWGVAQLDEASGSGFSNFFPMPDYQKADVIAYQKVLPSSYDGLYNKTSRGYPDVAARSTLIEYVWKGQYSQINGTSASTPMLASIAALLNDELVAAGKSPIGFMNPFIYANKDAFHDITSGSNPGCNTDGFPAVPGWDAITGVGTPAYSKLKSALGL</sequence>
<keyword evidence="15" id="KW-1185">Reference proteome</keyword>
<keyword evidence="12" id="KW-0732">Signal</keyword>
<evidence type="ECO:0000256" key="1">
    <source>
        <dbReference type="ARBA" id="ARBA00001910"/>
    </source>
</evidence>
<evidence type="ECO:0000256" key="8">
    <source>
        <dbReference type="ARBA" id="ARBA00022825"/>
    </source>
</evidence>
<evidence type="ECO:0000256" key="3">
    <source>
        <dbReference type="ARBA" id="ARBA00004239"/>
    </source>
</evidence>
<feature type="binding site" evidence="11">
    <location>
        <position position="530"/>
    </location>
    <ligand>
        <name>Ca(2+)</name>
        <dbReference type="ChEBI" id="CHEBI:29108"/>
    </ligand>
</feature>
<dbReference type="InterPro" id="IPR050819">
    <property type="entry name" value="Tripeptidyl-peptidase_I"/>
</dbReference>
<feature type="domain" description="Peptidase S53" evidence="13">
    <location>
        <begin position="210"/>
        <end position="570"/>
    </location>
</feature>
<dbReference type="PROSITE" id="PS51695">
    <property type="entry name" value="SEDOLISIN"/>
    <property type="match status" value="1"/>
</dbReference>
<evidence type="ECO:0000256" key="12">
    <source>
        <dbReference type="SAM" id="SignalP"/>
    </source>
</evidence>
<dbReference type="PANTHER" id="PTHR14218:SF15">
    <property type="entry name" value="TRIPEPTIDYL-PEPTIDASE 1"/>
    <property type="match status" value="1"/>
</dbReference>
<evidence type="ECO:0000256" key="6">
    <source>
        <dbReference type="ARBA" id="ARBA00022723"/>
    </source>
</evidence>
<feature type="active site" description="Charge relay system" evidence="11">
    <location>
        <position position="288"/>
    </location>
</feature>
<dbReference type="GO" id="GO:0008240">
    <property type="term" value="F:tripeptidyl-peptidase activity"/>
    <property type="evidence" value="ECO:0007669"/>
    <property type="project" value="UniProtKB-EC"/>
</dbReference>
<feature type="binding site" evidence="11">
    <location>
        <position position="549"/>
    </location>
    <ligand>
        <name>Ca(2+)</name>
        <dbReference type="ChEBI" id="CHEBI:29108"/>
    </ligand>
</feature>
<comment type="catalytic activity">
    <reaction evidence="1">
        <text>Release of an N-terminal tripeptide from a polypeptide.</text>
        <dbReference type="EC" id="3.4.14.10"/>
    </reaction>
</comment>
<dbReference type="InterPro" id="IPR030400">
    <property type="entry name" value="Sedolisin_dom"/>
</dbReference>
<name>A0A4Y9YWI7_9AGAM</name>
<dbReference type="InterPro" id="IPR015366">
    <property type="entry name" value="S53_propep"/>
</dbReference>
<dbReference type="InterPro" id="IPR000209">
    <property type="entry name" value="Peptidase_S8/S53_dom"/>
</dbReference>
<accession>A0A4Y9YWI7</accession>
<dbReference type="Pfam" id="PF09286">
    <property type="entry name" value="Pro-kuma_activ"/>
    <property type="match status" value="1"/>
</dbReference>
<dbReference type="GO" id="GO:0004252">
    <property type="term" value="F:serine-type endopeptidase activity"/>
    <property type="evidence" value="ECO:0007669"/>
    <property type="project" value="UniProtKB-UniRule"/>
</dbReference>
<dbReference type="CDD" id="cd11377">
    <property type="entry name" value="Pro-peptidase_S53"/>
    <property type="match status" value="1"/>
</dbReference>
<dbReference type="CDD" id="cd04056">
    <property type="entry name" value="Peptidases_S53"/>
    <property type="match status" value="1"/>
</dbReference>
<keyword evidence="6 11" id="KW-0479">Metal-binding</keyword>
<dbReference type="SUPFAM" id="SSF54897">
    <property type="entry name" value="Protease propeptides/inhibitors"/>
    <property type="match status" value="1"/>
</dbReference>
<feature type="signal peptide" evidence="12">
    <location>
        <begin position="1"/>
        <end position="17"/>
    </location>
</feature>
<dbReference type="Pfam" id="PF00082">
    <property type="entry name" value="Peptidase_S8"/>
    <property type="match status" value="1"/>
</dbReference>
<evidence type="ECO:0000256" key="4">
    <source>
        <dbReference type="ARBA" id="ARBA00012462"/>
    </source>
</evidence>
<evidence type="ECO:0000259" key="13">
    <source>
        <dbReference type="PROSITE" id="PS51695"/>
    </source>
</evidence>
<feature type="active site" description="Charge relay system" evidence="11">
    <location>
        <position position="284"/>
    </location>
</feature>
<keyword evidence="7 11" id="KW-0378">Hydrolase</keyword>